<dbReference type="EMBL" id="CP081294">
    <property type="protein sequence ID" value="QZD95502.1"/>
    <property type="molecule type" value="Genomic_DNA"/>
</dbReference>
<evidence type="ECO:0000313" key="2">
    <source>
        <dbReference type="Proteomes" id="UP000824321"/>
    </source>
</evidence>
<protein>
    <recommendedName>
        <fullName evidence="3">MarR family transcriptional regulator</fullName>
    </recommendedName>
</protein>
<gene>
    <name evidence="1" type="ORF">K3136_01870</name>
</gene>
<accession>A0ABX9A361</accession>
<evidence type="ECO:0000313" key="1">
    <source>
        <dbReference type="EMBL" id="QZD95502.1"/>
    </source>
</evidence>
<name>A0ABX9A361_9SPHN</name>
<dbReference type="Proteomes" id="UP000824321">
    <property type="component" value="Chromosome"/>
</dbReference>
<reference evidence="1 2" key="1">
    <citation type="submission" date="2021-08" db="EMBL/GenBank/DDBJ databases">
        <title>Comparative Genomics Analysis of the Genus Qipengyuania Reveals Extensive Genetic Diversity and Metabolic Versatility, Including the Description of Fifteen Novel Species.</title>
        <authorList>
            <person name="Liu Y."/>
        </authorList>
    </citation>
    <scope>NUCLEOTIDE SEQUENCE [LARGE SCALE GENOMIC DNA]</scope>
    <source>
        <strain evidence="1 2">1NDH1</strain>
    </source>
</reference>
<organism evidence="1 2">
    <name type="scientific">Qipengyuania gelatinilytica</name>
    <dbReference type="NCBI Taxonomy" id="2867231"/>
    <lineage>
        <taxon>Bacteria</taxon>
        <taxon>Pseudomonadati</taxon>
        <taxon>Pseudomonadota</taxon>
        <taxon>Alphaproteobacteria</taxon>
        <taxon>Sphingomonadales</taxon>
        <taxon>Erythrobacteraceae</taxon>
        <taxon>Qipengyuania</taxon>
    </lineage>
</organism>
<dbReference type="RefSeq" id="WP_221431241.1">
    <property type="nucleotide sequence ID" value="NZ_CP081294.1"/>
</dbReference>
<proteinExistence type="predicted"/>
<evidence type="ECO:0008006" key="3">
    <source>
        <dbReference type="Google" id="ProtNLM"/>
    </source>
</evidence>
<sequence>MPDRNRAPSERPINIDELDCAAIADLAGDGACRAVLESVCERSRTGQESTVWEIHQVTGLPLHEAFAALRTLEYGKVIDIVDNPSDPFGAKIRLLLEGFAAMKRRNVA</sequence>
<keyword evidence="2" id="KW-1185">Reference proteome</keyword>